<sequence>MKTSLTPVYLDFVAFSEHEVLMMPLFSADPTEAAFTRFRAGDLAGAEEDFRNILTREPGQPDALHGMACLARARGLDAMAIALVGRALQKNGISPDRKARMHITLGLALIAQGHAEAGRAALNVAVILQPSDPRAHAALGETFERLGRRDEARAALEKAAVLSADDSFVRTRLGGLFLEDGLSGQAVGQFRKVVNRRPQDGGALANLGAALFACNAFDEAATVLSQACERGARTAETLNSLGLVEMALGDLRAACETLREALQLRPSDGRIANSLGTVLMEIGRLEEAEALFGAIVMRESGEEAERARFNRATILLGQGRFAEGWRDFESRRSLLRLVSDVPHWDGSAGEEPVAVVGEQGLGDEVQFLRFLTEAAKRRPLRLRFRAAALADLMPELDQGRILPADGPVAAEVSLLSLPAVLGMEDVPSPKPYLAVSEKPEVGRIGVCWSGNPSYRFDRRRSVPVECLEALRQVSGVRFVALQRGDVPDWMERVPLETPVDLAREVGRCALVISVDTLVAHVAGALGRPLWLLNREGGDWRWKDVDWYGDVRQFRPSSGVAVAAGWEAVLREVAEALSLRVW</sequence>
<dbReference type="Gene3D" id="1.25.40.10">
    <property type="entry name" value="Tetratricopeptide repeat domain"/>
    <property type="match status" value="1"/>
</dbReference>
<comment type="caution">
    <text evidence="4">The sequence shown here is derived from an EMBL/GenBank/DDBJ whole genome shotgun (WGS) entry which is preliminary data.</text>
</comment>
<name>A0A829X3Q7_GLUOY</name>
<dbReference type="Pfam" id="PF14559">
    <property type="entry name" value="TPR_19"/>
    <property type="match status" value="1"/>
</dbReference>
<evidence type="ECO:0000313" key="4">
    <source>
        <dbReference type="EMBL" id="GEM17457.1"/>
    </source>
</evidence>
<evidence type="ECO:0000256" key="2">
    <source>
        <dbReference type="ARBA" id="ARBA00022803"/>
    </source>
</evidence>
<gene>
    <name evidence="4" type="ORF">NBRC3293_1954</name>
</gene>
<dbReference type="SMART" id="SM00028">
    <property type="entry name" value="TPR"/>
    <property type="match status" value="7"/>
</dbReference>
<dbReference type="SUPFAM" id="SSF53756">
    <property type="entry name" value="UDP-Glycosyltransferase/glycogen phosphorylase"/>
    <property type="match status" value="1"/>
</dbReference>
<dbReference type="EMBL" id="BARJ01000010">
    <property type="protein sequence ID" value="GEM17457.1"/>
    <property type="molecule type" value="Genomic_DNA"/>
</dbReference>
<dbReference type="PROSITE" id="PS50005">
    <property type="entry name" value="TPR"/>
    <property type="match status" value="1"/>
</dbReference>
<dbReference type="Proteomes" id="UP000484858">
    <property type="component" value="Unassembled WGS sequence"/>
</dbReference>
<dbReference type="InterPro" id="IPR019734">
    <property type="entry name" value="TPR_rpt"/>
</dbReference>
<dbReference type="Pfam" id="PF13432">
    <property type="entry name" value="TPR_16"/>
    <property type="match status" value="2"/>
</dbReference>
<keyword evidence="2 3" id="KW-0802">TPR repeat</keyword>
<dbReference type="SUPFAM" id="SSF48452">
    <property type="entry name" value="TPR-like"/>
    <property type="match status" value="1"/>
</dbReference>
<dbReference type="PANTHER" id="PTHR44858">
    <property type="entry name" value="TETRATRICOPEPTIDE REPEAT PROTEIN 6"/>
    <property type="match status" value="1"/>
</dbReference>
<dbReference type="Gene3D" id="3.40.50.2000">
    <property type="entry name" value="Glycogen Phosphorylase B"/>
    <property type="match status" value="1"/>
</dbReference>
<evidence type="ECO:0000313" key="5">
    <source>
        <dbReference type="Proteomes" id="UP000484858"/>
    </source>
</evidence>
<dbReference type="InterPro" id="IPR050498">
    <property type="entry name" value="Ycf3"/>
</dbReference>
<feature type="repeat" description="TPR" evidence="3">
    <location>
        <begin position="235"/>
        <end position="268"/>
    </location>
</feature>
<dbReference type="InterPro" id="IPR011990">
    <property type="entry name" value="TPR-like_helical_dom_sf"/>
</dbReference>
<accession>A0A829X3Q7</accession>
<keyword evidence="1" id="KW-0677">Repeat</keyword>
<evidence type="ECO:0000256" key="1">
    <source>
        <dbReference type="ARBA" id="ARBA00022737"/>
    </source>
</evidence>
<evidence type="ECO:0008006" key="6">
    <source>
        <dbReference type="Google" id="ProtNLM"/>
    </source>
</evidence>
<protein>
    <recommendedName>
        <fullName evidence="6">O-linked N-acetylglucosamine transferase</fullName>
    </recommendedName>
</protein>
<dbReference type="AlphaFoldDB" id="A0A829X3Q7"/>
<evidence type="ECO:0000256" key="3">
    <source>
        <dbReference type="PROSITE-ProRule" id="PRU00339"/>
    </source>
</evidence>
<dbReference type="PANTHER" id="PTHR44858:SF1">
    <property type="entry name" value="UDP-N-ACETYLGLUCOSAMINE--PEPTIDE N-ACETYLGLUCOSAMINYLTRANSFERASE SPINDLY-RELATED"/>
    <property type="match status" value="1"/>
</dbReference>
<proteinExistence type="predicted"/>
<organism evidence="4 5">
    <name type="scientific">Gluconobacter oxydans NBRC 3293</name>
    <dbReference type="NCBI Taxonomy" id="1315969"/>
    <lineage>
        <taxon>Bacteria</taxon>
        <taxon>Pseudomonadati</taxon>
        <taxon>Pseudomonadota</taxon>
        <taxon>Alphaproteobacteria</taxon>
        <taxon>Acetobacterales</taxon>
        <taxon>Acetobacteraceae</taxon>
        <taxon>Gluconobacter</taxon>
    </lineage>
</organism>
<reference evidence="4 5" key="1">
    <citation type="submission" date="2013-04" db="EMBL/GenBank/DDBJ databases">
        <title>Gluconobacter oxydans NBRC 3293 whole genome sequence.</title>
        <authorList>
            <person name="Matsutani M."/>
            <person name="Yakushi T."/>
            <person name="Matsushita K."/>
        </authorList>
    </citation>
    <scope>NUCLEOTIDE SEQUENCE [LARGE SCALE GENOMIC DNA]</scope>
    <source>
        <strain evidence="4 5">NBRC 3293</strain>
    </source>
</reference>